<name>A0ACA9PMY0_9GLOM</name>
<sequence>MSLLTIPNSKSSSSRASSSRESSGDLGDFAPLWSYLGNDNQYIDNSLGDFGRLWRFLQGEKEKWCNSGSTSIEDIDGFLTSSGQPCEVKQPPVLPHSSSSEYSSEEEILIAKHKANKAIKVVQPSKKKVEGVVVVTVNKGNEKVTNKKNKKGKKPFEYKSNKDGLKTIINDGNKRVHFDNVNSSNNQKQPEPALLQKANDRFNSKMTVKFSVPIPIKISDDPIHVFVDNSNILVGYLAY</sequence>
<feature type="non-terminal residue" evidence="1">
    <location>
        <position position="239"/>
    </location>
</feature>
<gene>
    <name evidence="1" type="ORF">DHETER_LOCUS12317</name>
</gene>
<organism evidence="1 2">
    <name type="scientific">Dentiscutata heterogama</name>
    <dbReference type="NCBI Taxonomy" id="1316150"/>
    <lineage>
        <taxon>Eukaryota</taxon>
        <taxon>Fungi</taxon>
        <taxon>Fungi incertae sedis</taxon>
        <taxon>Mucoromycota</taxon>
        <taxon>Glomeromycotina</taxon>
        <taxon>Glomeromycetes</taxon>
        <taxon>Diversisporales</taxon>
        <taxon>Gigasporaceae</taxon>
        <taxon>Dentiscutata</taxon>
    </lineage>
</organism>
<reference evidence="1" key="1">
    <citation type="submission" date="2021-06" db="EMBL/GenBank/DDBJ databases">
        <authorList>
            <person name="Kallberg Y."/>
            <person name="Tangrot J."/>
            <person name="Rosling A."/>
        </authorList>
    </citation>
    <scope>NUCLEOTIDE SEQUENCE</scope>
    <source>
        <strain evidence="1">IL203A</strain>
    </source>
</reference>
<evidence type="ECO:0000313" key="2">
    <source>
        <dbReference type="Proteomes" id="UP000789702"/>
    </source>
</evidence>
<protein>
    <submittedName>
        <fullName evidence="1">12625_t:CDS:1</fullName>
    </submittedName>
</protein>
<keyword evidence="2" id="KW-1185">Reference proteome</keyword>
<comment type="caution">
    <text evidence="1">The sequence shown here is derived from an EMBL/GenBank/DDBJ whole genome shotgun (WGS) entry which is preliminary data.</text>
</comment>
<evidence type="ECO:0000313" key="1">
    <source>
        <dbReference type="EMBL" id="CAG8712023.1"/>
    </source>
</evidence>
<proteinExistence type="predicted"/>
<accession>A0ACA9PMY0</accession>
<dbReference type="EMBL" id="CAJVPU010029831">
    <property type="protein sequence ID" value="CAG8712023.1"/>
    <property type="molecule type" value="Genomic_DNA"/>
</dbReference>
<dbReference type="Proteomes" id="UP000789702">
    <property type="component" value="Unassembled WGS sequence"/>
</dbReference>